<name>A0ABV6YM85_UNCEI</name>
<organism evidence="1 2">
    <name type="scientific">Eiseniibacteriota bacterium</name>
    <dbReference type="NCBI Taxonomy" id="2212470"/>
    <lineage>
        <taxon>Bacteria</taxon>
        <taxon>Candidatus Eiseniibacteriota</taxon>
    </lineage>
</organism>
<proteinExistence type="predicted"/>
<feature type="non-terminal residue" evidence="1">
    <location>
        <position position="93"/>
    </location>
</feature>
<evidence type="ECO:0000313" key="1">
    <source>
        <dbReference type="EMBL" id="MFC1573430.1"/>
    </source>
</evidence>
<dbReference type="Pfam" id="PF08713">
    <property type="entry name" value="DNA_alkylation"/>
    <property type="match status" value="1"/>
</dbReference>
<dbReference type="InterPro" id="IPR014825">
    <property type="entry name" value="DNA_alkylation"/>
</dbReference>
<protein>
    <submittedName>
        <fullName evidence="1">DNA alkylation repair protein</fullName>
    </submittedName>
</protein>
<keyword evidence="2" id="KW-1185">Reference proteome</keyword>
<comment type="caution">
    <text evidence="1">The sequence shown here is derived from an EMBL/GenBank/DDBJ whole genome shotgun (WGS) entry which is preliminary data.</text>
</comment>
<evidence type="ECO:0000313" key="2">
    <source>
        <dbReference type="Proteomes" id="UP001593833"/>
    </source>
</evidence>
<sequence length="93" mass="10965">MMAQRRLTPRKAATEMLAYLRKNANKKRAQSYQRYFKEPVDYFGLGTENMKTVKRELLERTKGSWTTKEAVQFCKLMVKDPHMESRGLGYQVV</sequence>
<reference evidence="1 2" key="1">
    <citation type="submission" date="2024-09" db="EMBL/GenBank/DDBJ databases">
        <authorList>
            <person name="D'Angelo T."/>
        </authorList>
    </citation>
    <scope>NUCLEOTIDE SEQUENCE [LARGE SCALE GENOMIC DNA]</scope>
    <source>
        <strain evidence="1">SAG AM-320-E07</strain>
    </source>
</reference>
<gene>
    <name evidence="1" type="ORF">ACFL6M_07515</name>
</gene>
<dbReference type="Proteomes" id="UP001593833">
    <property type="component" value="Unassembled WGS sequence"/>
</dbReference>
<accession>A0ABV6YM85</accession>
<dbReference type="Gene3D" id="1.20.1660.10">
    <property type="entry name" value="Hypothetical protein (EF3068)"/>
    <property type="match status" value="1"/>
</dbReference>
<dbReference type="EMBL" id="JBHPKH010000160">
    <property type="protein sequence ID" value="MFC1573430.1"/>
    <property type="molecule type" value="Genomic_DNA"/>
</dbReference>